<dbReference type="GO" id="GO:0005886">
    <property type="term" value="C:plasma membrane"/>
    <property type="evidence" value="ECO:0007669"/>
    <property type="project" value="UniProtKB-SubCell"/>
</dbReference>
<feature type="transmembrane region" description="Helical" evidence="6">
    <location>
        <begin position="120"/>
        <end position="144"/>
    </location>
</feature>
<feature type="transmembrane region" description="Helical" evidence="6">
    <location>
        <begin position="225"/>
        <end position="244"/>
    </location>
</feature>
<dbReference type="EMBL" id="FQUU01000001">
    <property type="protein sequence ID" value="SHE34297.1"/>
    <property type="molecule type" value="Genomic_DNA"/>
</dbReference>
<dbReference type="GO" id="GO:0022857">
    <property type="term" value="F:transmembrane transporter activity"/>
    <property type="evidence" value="ECO:0007669"/>
    <property type="project" value="InterPro"/>
</dbReference>
<dbReference type="STRING" id="1121884.SAMN02745131_00192"/>
<dbReference type="InterPro" id="IPR002293">
    <property type="entry name" value="AA/rel_permease1"/>
</dbReference>
<keyword evidence="5 6" id="KW-0472">Membrane</keyword>
<feature type="transmembrane region" description="Helical" evidence="6">
    <location>
        <begin position="381"/>
        <end position="403"/>
    </location>
</feature>
<dbReference type="Gene3D" id="1.20.1740.10">
    <property type="entry name" value="Amino acid/polyamine transporter I"/>
    <property type="match status" value="1"/>
</dbReference>
<dbReference type="AlphaFoldDB" id="A0A1M4SQR7"/>
<protein>
    <submittedName>
        <fullName evidence="7">L-asparagine transporter</fullName>
    </submittedName>
</protein>
<dbReference type="Proteomes" id="UP000184048">
    <property type="component" value="Unassembled WGS sequence"/>
</dbReference>
<dbReference type="RefSeq" id="WP_072833358.1">
    <property type="nucleotide sequence ID" value="NZ_FQUU01000001.1"/>
</dbReference>
<evidence type="ECO:0000313" key="8">
    <source>
        <dbReference type="Proteomes" id="UP000184048"/>
    </source>
</evidence>
<organism evidence="7 8">
    <name type="scientific">Flavisolibacter ginsengisoli DSM 18119</name>
    <dbReference type="NCBI Taxonomy" id="1121884"/>
    <lineage>
        <taxon>Bacteria</taxon>
        <taxon>Pseudomonadati</taxon>
        <taxon>Bacteroidota</taxon>
        <taxon>Chitinophagia</taxon>
        <taxon>Chitinophagales</taxon>
        <taxon>Chitinophagaceae</taxon>
        <taxon>Flavisolibacter</taxon>
    </lineage>
</organism>
<accession>A0A1M4SQR7</accession>
<feature type="transmembrane region" description="Helical" evidence="6">
    <location>
        <begin position="96"/>
        <end position="114"/>
    </location>
</feature>
<dbReference type="Pfam" id="PF13520">
    <property type="entry name" value="AA_permease_2"/>
    <property type="match status" value="1"/>
</dbReference>
<evidence type="ECO:0000256" key="4">
    <source>
        <dbReference type="ARBA" id="ARBA00022989"/>
    </source>
</evidence>
<name>A0A1M4SQR7_9BACT</name>
<evidence type="ECO:0000256" key="3">
    <source>
        <dbReference type="ARBA" id="ARBA00022692"/>
    </source>
</evidence>
<feature type="transmembrane region" description="Helical" evidence="6">
    <location>
        <begin position="45"/>
        <end position="66"/>
    </location>
</feature>
<feature type="transmembrane region" description="Helical" evidence="6">
    <location>
        <begin position="271"/>
        <end position="294"/>
    </location>
</feature>
<sequence length="445" mass="47728">MSITKSKEGLKRVIGIGGLALAIVNGTMGAGIFVLPGIVGLELGAFAVFGYIFCSIMMAAIMLCYAEIGTRITTSGGSYAYVEAAFGKFPGYIINWLYFFGWGILGSAALMNIIADSLSLVFPVFANQVIRIVFFFVLIGFMILINVRGTKQGIGFVKIITVVKLLPLLCIIVFGLKLVKVDNLFWEQVPALPIFSHTVFILFFAFAGFETSLGVSGELKNPKRTIPLGILSGGIIILIVYMLLQMVTQGILGGDIGIFKDAPLAAVAQKIAGPLGATLLLATAAISCFGAVGADVLATPRSLFAGALDGTFPKFLGKVHPKFATPYLAVITYGTLIFIFSVSGGFKQLAIMASAAILFIYLAVILSTIEMRRKKTDKTENIFIIPLGLTIPFIGIATIVWLLTSLSKWEILSTIIFIAVISIIYFATQWMKSRNIIAVGLPGIK</sequence>
<evidence type="ECO:0000313" key="7">
    <source>
        <dbReference type="EMBL" id="SHE34297.1"/>
    </source>
</evidence>
<evidence type="ECO:0000256" key="6">
    <source>
        <dbReference type="SAM" id="Phobius"/>
    </source>
</evidence>
<feature type="transmembrane region" description="Helical" evidence="6">
    <location>
        <begin position="156"/>
        <end position="179"/>
    </location>
</feature>
<keyword evidence="4 6" id="KW-1133">Transmembrane helix</keyword>
<feature type="transmembrane region" description="Helical" evidence="6">
    <location>
        <begin position="324"/>
        <end position="343"/>
    </location>
</feature>
<dbReference type="InterPro" id="IPR050367">
    <property type="entry name" value="APC_superfamily"/>
</dbReference>
<evidence type="ECO:0000256" key="2">
    <source>
        <dbReference type="ARBA" id="ARBA00022475"/>
    </source>
</evidence>
<reference evidence="7 8" key="1">
    <citation type="submission" date="2016-11" db="EMBL/GenBank/DDBJ databases">
        <authorList>
            <person name="Jaros S."/>
            <person name="Januszkiewicz K."/>
            <person name="Wedrychowicz H."/>
        </authorList>
    </citation>
    <scope>NUCLEOTIDE SEQUENCE [LARGE SCALE GENOMIC DNA]</scope>
    <source>
        <strain evidence="7 8">DSM 18119</strain>
    </source>
</reference>
<dbReference type="OrthoDB" id="9806937at2"/>
<feature type="transmembrane region" description="Helical" evidence="6">
    <location>
        <begin position="191"/>
        <end position="213"/>
    </location>
</feature>
<keyword evidence="8" id="KW-1185">Reference proteome</keyword>
<feature type="transmembrane region" description="Helical" evidence="6">
    <location>
        <begin position="349"/>
        <end position="369"/>
    </location>
</feature>
<feature type="transmembrane region" description="Helical" evidence="6">
    <location>
        <begin position="12"/>
        <end position="39"/>
    </location>
</feature>
<comment type="subcellular location">
    <subcellularLocation>
        <location evidence="1">Cell membrane</location>
        <topology evidence="1">Multi-pass membrane protein</topology>
    </subcellularLocation>
</comment>
<proteinExistence type="predicted"/>
<gene>
    <name evidence="7" type="ORF">SAMN02745131_00192</name>
</gene>
<keyword evidence="2" id="KW-1003">Cell membrane</keyword>
<dbReference type="PANTHER" id="PTHR42770">
    <property type="entry name" value="AMINO ACID TRANSPORTER-RELATED"/>
    <property type="match status" value="1"/>
</dbReference>
<dbReference type="PANTHER" id="PTHR42770:SF7">
    <property type="entry name" value="MEMBRANE PROTEIN"/>
    <property type="match status" value="1"/>
</dbReference>
<evidence type="ECO:0000256" key="1">
    <source>
        <dbReference type="ARBA" id="ARBA00004651"/>
    </source>
</evidence>
<dbReference type="PIRSF" id="PIRSF006060">
    <property type="entry name" value="AA_transporter"/>
    <property type="match status" value="1"/>
</dbReference>
<feature type="transmembrane region" description="Helical" evidence="6">
    <location>
        <begin position="409"/>
        <end position="427"/>
    </location>
</feature>
<evidence type="ECO:0000256" key="5">
    <source>
        <dbReference type="ARBA" id="ARBA00023136"/>
    </source>
</evidence>
<keyword evidence="3 6" id="KW-0812">Transmembrane</keyword>